<dbReference type="PATRIC" id="fig|1449336.4.peg.2147"/>
<dbReference type="GO" id="GO:0006281">
    <property type="term" value="P:DNA repair"/>
    <property type="evidence" value="ECO:0007669"/>
    <property type="project" value="InterPro"/>
</dbReference>
<dbReference type="SUPFAM" id="SSF56672">
    <property type="entry name" value="DNA/RNA polymerases"/>
    <property type="match status" value="1"/>
</dbReference>
<comment type="similarity">
    <text evidence="1">Belongs to the DNA polymerase type-Y family.</text>
</comment>
<evidence type="ECO:0000256" key="1">
    <source>
        <dbReference type="ARBA" id="ARBA00010945"/>
    </source>
</evidence>
<evidence type="ECO:0000313" key="7">
    <source>
        <dbReference type="EMBL" id="KRN54526.1"/>
    </source>
</evidence>
<dbReference type="PANTHER" id="PTHR11076">
    <property type="entry name" value="DNA REPAIR POLYMERASE UMUC / TRANSFERASE FAMILY MEMBER"/>
    <property type="match status" value="1"/>
</dbReference>
<dbReference type="InterPro" id="IPR001126">
    <property type="entry name" value="UmuC"/>
</dbReference>
<name>A0A0R2HPY1_CARDV</name>
<dbReference type="InterPro" id="IPR053848">
    <property type="entry name" value="IMS_HHH_1"/>
</dbReference>
<keyword evidence="5" id="KW-0239">DNA-directed DNA polymerase</keyword>
<dbReference type="GO" id="GO:0006260">
    <property type="term" value="P:DNA replication"/>
    <property type="evidence" value="ECO:0007669"/>
    <property type="project" value="UniProtKB-KW"/>
</dbReference>
<dbReference type="eggNOG" id="COG0389">
    <property type="taxonomic scope" value="Bacteria"/>
</dbReference>
<keyword evidence="3" id="KW-0548">Nucleotidyltransferase</keyword>
<evidence type="ECO:0000259" key="6">
    <source>
        <dbReference type="PROSITE" id="PS50173"/>
    </source>
</evidence>
<evidence type="ECO:0000256" key="4">
    <source>
        <dbReference type="ARBA" id="ARBA00022705"/>
    </source>
</evidence>
<protein>
    <submittedName>
        <fullName evidence="7">UV-damage repair protein UvrX</fullName>
    </submittedName>
</protein>
<dbReference type="InterPro" id="IPR050116">
    <property type="entry name" value="DNA_polymerase-Y"/>
</dbReference>
<dbReference type="AlphaFoldDB" id="A0A0R2HPY1"/>
<dbReference type="Gene3D" id="3.30.70.270">
    <property type="match status" value="1"/>
</dbReference>
<dbReference type="SUPFAM" id="SSF100879">
    <property type="entry name" value="Lesion bypass DNA polymerase (Y-family), little finger domain"/>
    <property type="match status" value="1"/>
</dbReference>
<dbReference type="Pfam" id="PF00817">
    <property type="entry name" value="IMS"/>
    <property type="match status" value="1"/>
</dbReference>
<dbReference type="Gene3D" id="1.10.150.20">
    <property type="entry name" value="5' to 3' exonuclease, C-terminal subdomain"/>
    <property type="match status" value="1"/>
</dbReference>
<gene>
    <name evidence="7" type="ORF">IV74_GL002110</name>
</gene>
<dbReference type="PROSITE" id="PS50173">
    <property type="entry name" value="UMUC"/>
    <property type="match status" value="1"/>
</dbReference>
<dbReference type="PANTHER" id="PTHR11076:SF35">
    <property type="entry name" value="DNA REPAIR PROTEIN HOMOLOG YOBH"/>
    <property type="match status" value="1"/>
</dbReference>
<sequence>MELDYSNEPRSDILCIDIKSFYASVECVERGLDPLKTMLVVMSNEESNGGLILASSPAAKKKLGISNVMRKFDLPHHPQLIIVPPRMSLYIEKNKQIIAIFRKYAAEEDILVYSIDEAFLKITPVKKMFHATPYEIARKIQYDVYHQLGLYTTIGIGDNPLLAKLALDNEAKNAPDFKAEWRYQNVADKVWKIPSLTDMWGIGSQTAKKLIQMNVHSVYDLAHFDPGILKEKMGIIGEQLYAHSWGIDRSDISVKYKSLEKSYSNSQILLKDYSIQKEIELVIKEMADQVATRLRKKNCQTQCISLFIRYSNHEVTKGFNRQLKITATNNTKQLIEYCLTLFRNYYKDESVRQIGISYSKLVYRTDIQLDLFKEINEQVNEYHLDTVVDKVRTKYGFNSLIHASSLLEGATAIKRSSLVGGHASGKEERHAK</sequence>
<proteinExistence type="inferred from homology"/>
<evidence type="ECO:0000256" key="2">
    <source>
        <dbReference type="ARBA" id="ARBA00022457"/>
    </source>
</evidence>
<dbReference type="InterPro" id="IPR036775">
    <property type="entry name" value="DNA_pol_Y-fam_lit_finger_sf"/>
</dbReference>
<dbReference type="Proteomes" id="UP000051658">
    <property type="component" value="Unassembled WGS sequence"/>
</dbReference>
<dbReference type="GO" id="GO:0003887">
    <property type="term" value="F:DNA-directed DNA polymerase activity"/>
    <property type="evidence" value="ECO:0007669"/>
    <property type="project" value="UniProtKB-KW"/>
</dbReference>
<dbReference type="GO" id="GO:0009432">
    <property type="term" value="P:SOS response"/>
    <property type="evidence" value="ECO:0007669"/>
    <property type="project" value="TreeGrafter"/>
</dbReference>
<organism evidence="7 8">
    <name type="scientific">Carnobacterium divergens DSM 20623</name>
    <dbReference type="NCBI Taxonomy" id="1449336"/>
    <lineage>
        <taxon>Bacteria</taxon>
        <taxon>Bacillati</taxon>
        <taxon>Bacillota</taxon>
        <taxon>Bacilli</taxon>
        <taxon>Lactobacillales</taxon>
        <taxon>Carnobacteriaceae</taxon>
        <taxon>Carnobacterium</taxon>
    </lineage>
</organism>
<keyword evidence="8" id="KW-1185">Reference proteome</keyword>
<dbReference type="GO" id="GO:0042276">
    <property type="term" value="P:error-prone translesion synthesis"/>
    <property type="evidence" value="ECO:0007669"/>
    <property type="project" value="TreeGrafter"/>
</dbReference>
<evidence type="ECO:0000256" key="5">
    <source>
        <dbReference type="ARBA" id="ARBA00022932"/>
    </source>
</evidence>
<dbReference type="InterPro" id="IPR043128">
    <property type="entry name" value="Rev_trsase/Diguanyl_cyclase"/>
</dbReference>
<dbReference type="GO" id="GO:0005829">
    <property type="term" value="C:cytosol"/>
    <property type="evidence" value="ECO:0007669"/>
    <property type="project" value="TreeGrafter"/>
</dbReference>
<dbReference type="EMBL" id="JQBS01000035">
    <property type="protein sequence ID" value="KRN54526.1"/>
    <property type="molecule type" value="Genomic_DNA"/>
</dbReference>
<evidence type="ECO:0000256" key="3">
    <source>
        <dbReference type="ARBA" id="ARBA00022695"/>
    </source>
</evidence>
<accession>A0A0R2HPY1</accession>
<comment type="caution">
    <text evidence="7">The sequence shown here is derived from an EMBL/GenBank/DDBJ whole genome shotgun (WGS) entry which is preliminary data.</text>
</comment>
<reference evidence="7 8" key="1">
    <citation type="journal article" date="2015" name="Genome Announc.">
        <title>Expanding the biotechnology potential of lactobacilli through comparative genomics of 213 strains and associated genera.</title>
        <authorList>
            <person name="Sun Z."/>
            <person name="Harris H.M."/>
            <person name="McCann A."/>
            <person name="Guo C."/>
            <person name="Argimon S."/>
            <person name="Zhang W."/>
            <person name="Yang X."/>
            <person name="Jeffery I.B."/>
            <person name="Cooney J.C."/>
            <person name="Kagawa T.F."/>
            <person name="Liu W."/>
            <person name="Song Y."/>
            <person name="Salvetti E."/>
            <person name="Wrobel A."/>
            <person name="Rasinkangas P."/>
            <person name="Parkhill J."/>
            <person name="Rea M.C."/>
            <person name="O'Sullivan O."/>
            <person name="Ritari J."/>
            <person name="Douillard F.P."/>
            <person name="Paul Ross R."/>
            <person name="Yang R."/>
            <person name="Briner A.E."/>
            <person name="Felis G.E."/>
            <person name="de Vos W.M."/>
            <person name="Barrangou R."/>
            <person name="Klaenhammer T.R."/>
            <person name="Caufield P.W."/>
            <person name="Cui Y."/>
            <person name="Zhang H."/>
            <person name="O'Toole P.W."/>
        </authorList>
    </citation>
    <scope>NUCLEOTIDE SEQUENCE [LARGE SCALE GENOMIC DNA]</scope>
    <source>
        <strain evidence="7 8">DSM 20623</strain>
    </source>
</reference>
<dbReference type="Gene3D" id="3.40.1170.60">
    <property type="match status" value="1"/>
</dbReference>
<dbReference type="CDD" id="cd01700">
    <property type="entry name" value="PolY_Pol_V_umuC"/>
    <property type="match status" value="1"/>
</dbReference>
<dbReference type="InterPro" id="IPR043502">
    <property type="entry name" value="DNA/RNA_pol_sf"/>
</dbReference>
<keyword evidence="2" id="KW-0515">Mutator protein</keyword>
<keyword evidence="5" id="KW-0808">Transferase</keyword>
<dbReference type="Pfam" id="PF11799">
    <property type="entry name" value="IMS_C"/>
    <property type="match status" value="1"/>
</dbReference>
<dbReference type="GO" id="GO:0003684">
    <property type="term" value="F:damaged DNA binding"/>
    <property type="evidence" value="ECO:0007669"/>
    <property type="project" value="InterPro"/>
</dbReference>
<dbReference type="Gene3D" id="3.30.1490.100">
    <property type="entry name" value="DNA polymerase, Y-family, little finger domain"/>
    <property type="match status" value="1"/>
</dbReference>
<evidence type="ECO:0000313" key="8">
    <source>
        <dbReference type="Proteomes" id="UP000051658"/>
    </source>
</evidence>
<dbReference type="Pfam" id="PF21999">
    <property type="entry name" value="IMS_HHH_1"/>
    <property type="match status" value="1"/>
</dbReference>
<dbReference type="GeneID" id="89589100"/>
<feature type="domain" description="UmuC" evidence="6">
    <location>
        <begin position="13"/>
        <end position="203"/>
    </location>
</feature>
<dbReference type="InterPro" id="IPR017961">
    <property type="entry name" value="DNA_pol_Y-fam_little_finger"/>
</dbReference>
<dbReference type="RefSeq" id="WP_034569258.1">
    <property type="nucleotide sequence ID" value="NZ_JQBS01000035.1"/>
</dbReference>
<keyword evidence="4" id="KW-0235">DNA replication</keyword>